<keyword evidence="1" id="KW-0479">Metal-binding</keyword>
<evidence type="ECO:0000256" key="3">
    <source>
        <dbReference type="ARBA" id="ARBA00022833"/>
    </source>
</evidence>
<evidence type="ECO:0000256" key="2">
    <source>
        <dbReference type="ARBA" id="ARBA00022771"/>
    </source>
</evidence>
<evidence type="ECO:0000256" key="4">
    <source>
        <dbReference type="SAM" id="MobiDB-lite"/>
    </source>
</evidence>
<dbReference type="PANTHER" id="PTHR28042:SF1">
    <property type="entry name" value="E3 UBIQUITIN-PROTEIN LIGASE COMPLEX SLX5-SLX8 SUBUNIT SLX5"/>
    <property type="match status" value="1"/>
</dbReference>
<dbReference type="AlphaFoldDB" id="A0A6A5UTZ1"/>
<dbReference type="InterPro" id="IPR017907">
    <property type="entry name" value="Znf_RING_CS"/>
</dbReference>
<dbReference type="SUPFAM" id="SSF57850">
    <property type="entry name" value="RING/U-box"/>
    <property type="match status" value="1"/>
</dbReference>
<feature type="region of interest" description="Disordered" evidence="4">
    <location>
        <begin position="281"/>
        <end position="303"/>
    </location>
</feature>
<dbReference type="OrthoDB" id="2398441at2759"/>
<sequence length="391" mass="43753">MESELPFGYARREKRSAAQMDLDGSASPTWSPFDRFSVSRETSAPRTAFRPAPTNEMPAARPQRFQGDGFDYRRPVVSSNNVIDLTDEDAGPSSAANQPHRSRGRPARPPRFGREIIDVEEEDSGTAEPPDSPEIQFVSSRRIEPTQRTLRQVMDDEEEDEVEFLRANPLPESERRPHTRIADLLEDPAFRRRAPHLRGYLEQEEEAETRRVRNHQIARMERMFAEARSRRTPRPLSAGPQPVVRIGAGRRNGPAHIHVGFIAPTLNFGAVGFHLGFDDEPDAAPAPPPTYDAPEAAPKGFTRSPQEEDVLVCPNCNDELCVGGSDQKRQVWLVKGCGHVYCGECMLNRHIKKTSKGKEKATPHTKPFKECVVDGCTKKVSSKSAVIQVFL</sequence>
<dbReference type="InterPro" id="IPR038886">
    <property type="entry name" value="E3_SLX5/Rfp1"/>
</dbReference>
<evidence type="ECO:0000256" key="1">
    <source>
        <dbReference type="ARBA" id="ARBA00022723"/>
    </source>
</evidence>
<accession>A0A6A5UTZ1</accession>
<dbReference type="GO" id="GO:0008270">
    <property type="term" value="F:zinc ion binding"/>
    <property type="evidence" value="ECO:0007669"/>
    <property type="project" value="UniProtKB-KW"/>
</dbReference>
<evidence type="ECO:0000313" key="6">
    <source>
        <dbReference type="Proteomes" id="UP000800036"/>
    </source>
</evidence>
<reference evidence="5" key="1">
    <citation type="journal article" date="2020" name="Stud. Mycol.">
        <title>101 Dothideomycetes genomes: a test case for predicting lifestyles and emergence of pathogens.</title>
        <authorList>
            <person name="Haridas S."/>
            <person name="Albert R."/>
            <person name="Binder M."/>
            <person name="Bloem J."/>
            <person name="Labutti K."/>
            <person name="Salamov A."/>
            <person name="Andreopoulos B."/>
            <person name="Baker S."/>
            <person name="Barry K."/>
            <person name="Bills G."/>
            <person name="Bluhm B."/>
            <person name="Cannon C."/>
            <person name="Castanera R."/>
            <person name="Culley D."/>
            <person name="Daum C."/>
            <person name="Ezra D."/>
            <person name="Gonzalez J."/>
            <person name="Henrissat B."/>
            <person name="Kuo A."/>
            <person name="Liang C."/>
            <person name="Lipzen A."/>
            <person name="Lutzoni F."/>
            <person name="Magnuson J."/>
            <person name="Mondo S."/>
            <person name="Nolan M."/>
            <person name="Ohm R."/>
            <person name="Pangilinan J."/>
            <person name="Park H.-J."/>
            <person name="Ramirez L."/>
            <person name="Alfaro M."/>
            <person name="Sun H."/>
            <person name="Tritt A."/>
            <person name="Yoshinaga Y."/>
            <person name="Zwiers L.-H."/>
            <person name="Turgeon B."/>
            <person name="Goodwin S."/>
            <person name="Spatafora J."/>
            <person name="Crous P."/>
            <person name="Grigoriev I."/>
        </authorList>
    </citation>
    <scope>NUCLEOTIDE SEQUENCE</scope>
    <source>
        <strain evidence="5">CBS 107.79</strain>
    </source>
</reference>
<gene>
    <name evidence="5" type="ORF">BU23DRAFT_602351</name>
</gene>
<dbReference type="Proteomes" id="UP000800036">
    <property type="component" value="Unassembled WGS sequence"/>
</dbReference>
<dbReference type="PANTHER" id="PTHR28042">
    <property type="entry name" value="E3 UBIQUITIN-PROTEIN LIGASE COMPLEX SLX5-SLX8 SUBUNIT SLX5"/>
    <property type="match status" value="1"/>
</dbReference>
<keyword evidence="6" id="KW-1185">Reference proteome</keyword>
<dbReference type="GO" id="GO:0004842">
    <property type="term" value="F:ubiquitin-protein transferase activity"/>
    <property type="evidence" value="ECO:0007669"/>
    <property type="project" value="TreeGrafter"/>
</dbReference>
<dbReference type="PROSITE" id="PS00518">
    <property type="entry name" value="ZF_RING_1"/>
    <property type="match status" value="1"/>
</dbReference>
<organism evidence="5 6">
    <name type="scientific">Bimuria novae-zelandiae CBS 107.79</name>
    <dbReference type="NCBI Taxonomy" id="1447943"/>
    <lineage>
        <taxon>Eukaryota</taxon>
        <taxon>Fungi</taxon>
        <taxon>Dikarya</taxon>
        <taxon>Ascomycota</taxon>
        <taxon>Pezizomycotina</taxon>
        <taxon>Dothideomycetes</taxon>
        <taxon>Pleosporomycetidae</taxon>
        <taxon>Pleosporales</taxon>
        <taxon>Massarineae</taxon>
        <taxon>Didymosphaeriaceae</taxon>
        <taxon>Bimuria</taxon>
    </lineage>
</organism>
<name>A0A6A5UTZ1_9PLEO</name>
<dbReference type="EMBL" id="ML976723">
    <property type="protein sequence ID" value="KAF1968178.1"/>
    <property type="molecule type" value="Genomic_DNA"/>
</dbReference>
<proteinExistence type="predicted"/>
<protein>
    <recommendedName>
        <fullName evidence="7">RING-type domain-containing protein</fullName>
    </recommendedName>
</protein>
<feature type="region of interest" description="Disordered" evidence="4">
    <location>
        <begin position="1"/>
        <end position="146"/>
    </location>
</feature>
<dbReference type="GO" id="GO:0033768">
    <property type="term" value="C:SUMO-targeted ubiquitin ligase complex"/>
    <property type="evidence" value="ECO:0007669"/>
    <property type="project" value="TreeGrafter"/>
</dbReference>
<evidence type="ECO:0000313" key="5">
    <source>
        <dbReference type="EMBL" id="KAF1968178.1"/>
    </source>
</evidence>
<evidence type="ECO:0008006" key="7">
    <source>
        <dbReference type="Google" id="ProtNLM"/>
    </source>
</evidence>
<keyword evidence="2" id="KW-0863">Zinc-finger</keyword>
<keyword evidence="3" id="KW-0862">Zinc</keyword>